<name>A0AA36E3J8_LACSI</name>
<dbReference type="GO" id="GO:0004825">
    <property type="term" value="F:methionine-tRNA ligase activity"/>
    <property type="evidence" value="ECO:0007669"/>
    <property type="project" value="InterPro"/>
</dbReference>
<dbReference type="AlphaFoldDB" id="A0AA36E3J8"/>
<dbReference type="InterPro" id="IPR015413">
    <property type="entry name" value="Methionyl/Leucyl_tRNA_Synth"/>
</dbReference>
<dbReference type="InterPro" id="IPR036962">
    <property type="entry name" value="Glyco_hydro_3_N_sf"/>
</dbReference>
<evidence type="ECO:0000256" key="4">
    <source>
        <dbReference type="ARBA" id="ARBA00022840"/>
    </source>
</evidence>
<dbReference type="GO" id="GO:0004553">
    <property type="term" value="F:hydrolase activity, hydrolyzing O-glycosyl compounds"/>
    <property type="evidence" value="ECO:0007669"/>
    <property type="project" value="InterPro"/>
</dbReference>
<evidence type="ECO:0000256" key="2">
    <source>
        <dbReference type="ARBA" id="ARBA00022741"/>
    </source>
</evidence>
<comment type="similarity">
    <text evidence="7">Belongs to the class-I aminoacyl-tRNA synthetase family.</text>
</comment>
<evidence type="ECO:0000313" key="10">
    <source>
        <dbReference type="Proteomes" id="UP001177003"/>
    </source>
</evidence>
<evidence type="ECO:0000259" key="8">
    <source>
        <dbReference type="Pfam" id="PF09334"/>
    </source>
</evidence>
<evidence type="ECO:0000256" key="3">
    <source>
        <dbReference type="ARBA" id="ARBA00022801"/>
    </source>
</evidence>
<keyword evidence="4 7" id="KW-0067">ATP-binding</keyword>
<feature type="domain" description="Methionyl/Leucyl tRNA synthetase" evidence="8">
    <location>
        <begin position="6"/>
        <end position="124"/>
    </location>
</feature>
<dbReference type="InterPro" id="IPR033911">
    <property type="entry name" value="MetRS_core"/>
</dbReference>
<dbReference type="PANTHER" id="PTHR45765">
    <property type="entry name" value="METHIONINE--TRNA LIGASE"/>
    <property type="match status" value="1"/>
</dbReference>
<dbReference type="InterPro" id="IPR014729">
    <property type="entry name" value="Rossmann-like_a/b/a_fold"/>
</dbReference>
<keyword evidence="5 7" id="KW-0648">Protein biosynthesis</keyword>
<evidence type="ECO:0000256" key="7">
    <source>
        <dbReference type="RuleBase" id="RU363039"/>
    </source>
</evidence>
<reference evidence="9" key="1">
    <citation type="submission" date="2023-04" db="EMBL/GenBank/DDBJ databases">
        <authorList>
            <person name="Vijverberg K."/>
            <person name="Xiong W."/>
            <person name="Schranz E."/>
        </authorList>
    </citation>
    <scope>NUCLEOTIDE SEQUENCE</scope>
</reference>
<keyword evidence="2 7" id="KW-0547">Nucleotide-binding</keyword>
<dbReference type="Proteomes" id="UP001177003">
    <property type="component" value="Chromosome 4"/>
</dbReference>
<keyword evidence="10" id="KW-1185">Reference proteome</keyword>
<evidence type="ECO:0000256" key="6">
    <source>
        <dbReference type="ARBA" id="ARBA00023146"/>
    </source>
</evidence>
<keyword evidence="1 7" id="KW-0436">Ligase</keyword>
<dbReference type="PRINTS" id="PR01041">
    <property type="entry name" value="TRNASYNTHMET"/>
</dbReference>
<dbReference type="SUPFAM" id="SSF52374">
    <property type="entry name" value="Nucleotidylyl transferase"/>
    <property type="match status" value="1"/>
</dbReference>
<dbReference type="GO" id="GO:0017101">
    <property type="term" value="C:aminoacyl-tRNA synthetase multienzyme complex"/>
    <property type="evidence" value="ECO:0007669"/>
    <property type="project" value="TreeGrafter"/>
</dbReference>
<dbReference type="Gene3D" id="3.40.50.620">
    <property type="entry name" value="HUPs"/>
    <property type="match status" value="1"/>
</dbReference>
<evidence type="ECO:0000313" key="9">
    <source>
        <dbReference type="EMBL" id="CAI9281681.1"/>
    </source>
</evidence>
<protein>
    <recommendedName>
        <fullName evidence="8">Methionyl/Leucyl tRNA synthetase domain-containing protein</fullName>
    </recommendedName>
</protein>
<dbReference type="InterPro" id="IPR017853">
    <property type="entry name" value="GH"/>
</dbReference>
<evidence type="ECO:0000256" key="1">
    <source>
        <dbReference type="ARBA" id="ARBA00022598"/>
    </source>
</evidence>
<dbReference type="Pfam" id="PF09334">
    <property type="entry name" value="tRNA-synt_1g"/>
    <property type="match status" value="1"/>
</dbReference>
<keyword evidence="3" id="KW-0378">Hydrolase</keyword>
<dbReference type="GO" id="GO:0005524">
    <property type="term" value="F:ATP binding"/>
    <property type="evidence" value="ECO:0007669"/>
    <property type="project" value="UniProtKB-KW"/>
</dbReference>
<dbReference type="GO" id="GO:0005975">
    <property type="term" value="P:carbohydrate metabolic process"/>
    <property type="evidence" value="ECO:0007669"/>
    <property type="project" value="InterPro"/>
</dbReference>
<sequence>MSVVGSWSQNTTQEANAWLKTRLKQRCITRDFKWGVLVPHERFNDKVFYVWFDAPIGYVSITSCYTPEWEKWWKNPENVELYQFMGKDNVPFHTVMFHSRLLGTSENWRAPSPVTASRWLRVASTTLPTILIIGVGSIASILMPRECVMQGKVASVMCSYNQVNEIPTCHDPRLLHDTIHGAWGLNGYIVLDCDSVGVFFDNQHYTATPEDVDADEIKAGLDLDCCPFLGIHTQGAMDRGLLKEIDVDSALVNTLIVQMRLRMFDGSGDDVFEKAKRPSEMIPSGHGIRTPVPLFRELRDEEVELLRERHSKLIQIRIHMILKLLKDSRQVFDPSLENKR</sequence>
<keyword evidence="6 7" id="KW-0030">Aminoacyl-tRNA synthetase</keyword>
<dbReference type="GO" id="GO:0005829">
    <property type="term" value="C:cytosol"/>
    <property type="evidence" value="ECO:0007669"/>
    <property type="project" value="TreeGrafter"/>
</dbReference>
<dbReference type="SUPFAM" id="SSF51445">
    <property type="entry name" value="(Trans)glycosidases"/>
    <property type="match status" value="1"/>
</dbReference>
<gene>
    <name evidence="9" type="ORF">LSALG_LOCUS21367</name>
</gene>
<dbReference type="InterPro" id="IPR023458">
    <property type="entry name" value="Met-tRNA_ligase_1"/>
</dbReference>
<dbReference type="Gene3D" id="3.20.20.300">
    <property type="entry name" value="Glycoside hydrolase, family 3, N-terminal domain"/>
    <property type="match status" value="1"/>
</dbReference>
<dbReference type="EMBL" id="OX465080">
    <property type="protein sequence ID" value="CAI9281681.1"/>
    <property type="molecule type" value="Genomic_DNA"/>
</dbReference>
<dbReference type="PANTHER" id="PTHR45765:SF1">
    <property type="entry name" value="METHIONINE--TRNA LIGASE, CYTOPLASMIC"/>
    <property type="match status" value="1"/>
</dbReference>
<proteinExistence type="inferred from homology"/>
<organism evidence="9 10">
    <name type="scientific">Lactuca saligna</name>
    <name type="common">Willowleaf lettuce</name>
    <dbReference type="NCBI Taxonomy" id="75948"/>
    <lineage>
        <taxon>Eukaryota</taxon>
        <taxon>Viridiplantae</taxon>
        <taxon>Streptophyta</taxon>
        <taxon>Embryophyta</taxon>
        <taxon>Tracheophyta</taxon>
        <taxon>Spermatophyta</taxon>
        <taxon>Magnoliopsida</taxon>
        <taxon>eudicotyledons</taxon>
        <taxon>Gunneridae</taxon>
        <taxon>Pentapetalae</taxon>
        <taxon>asterids</taxon>
        <taxon>campanulids</taxon>
        <taxon>Asterales</taxon>
        <taxon>Asteraceae</taxon>
        <taxon>Cichorioideae</taxon>
        <taxon>Cichorieae</taxon>
        <taxon>Lactucinae</taxon>
        <taxon>Lactuca</taxon>
    </lineage>
</organism>
<accession>A0AA36E3J8</accession>
<evidence type="ECO:0000256" key="5">
    <source>
        <dbReference type="ARBA" id="ARBA00022917"/>
    </source>
</evidence>
<dbReference type="GO" id="GO:0006431">
    <property type="term" value="P:methionyl-tRNA aminoacylation"/>
    <property type="evidence" value="ECO:0007669"/>
    <property type="project" value="InterPro"/>
</dbReference>